<accession>A0A2X0V8W8</accession>
<keyword evidence="5" id="KW-1185">Reference proteome</keyword>
<protein>
    <submittedName>
        <fullName evidence="4">Transposase IS66 family</fullName>
    </submittedName>
</protein>
<gene>
    <name evidence="4" type="ORF">NCTC13093_01612</name>
</gene>
<reference evidence="4 5" key="1">
    <citation type="submission" date="2018-06" db="EMBL/GenBank/DDBJ databases">
        <authorList>
            <consortium name="Pathogen Informatics"/>
            <person name="Doyle S."/>
        </authorList>
    </citation>
    <scope>NUCLEOTIDE SEQUENCE [LARGE SCALE GENOMIC DNA]</scope>
    <source>
        <strain evidence="4 5">NCTC13093</strain>
    </source>
</reference>
<feature type="coiled-coil region" evidence="1">
    <location>
        <begin position="6"/>
        <end position="47"/>
    </location>
</feature>
<dbReference type="InterPro" id="IPR052344">
    <property type="entry name" value="Transposase-related"/>
</dbReference>
<dbReference type="InterPro" id="IPR004291">
    <property type="entry name" value="Transposase_IS66_central"/>
</dbReference>
<evidence type="ECO:0000259" key="3">
    <source>
        <dbReference type="Pfam" id="PF03050"/>
    </source>
</evidence>
<sequence length="747" mass="83037">MSKAVEQELKLQIQLLQKELEKTKQKNKEQELQIQQMNQEYHILKNDIPRYLMINRASVHALVKQLAVVAPAHVYDRICGVSDNSELLIELFQILCELVTSNAELKEFLFAHKFFAVPKIKPTASSSASGDDVKANVASTGDMHANAADGDEYSDSLPAKEQIHEQVESEKAKGLAISKKIMDTKNSIVNGINRFNKLVNSNNELASAMSREHKTPCPPARSGKSNGKQKSKASNLNTVEDKSAKSVEEILKDRICPNCGSTNIEVINKDASEILDSLAATGFVDKNNGVYKIVTPVVKAECKTCGFIDTIYTGALPLLPGRSISMNVITLMALMMSMGFAVNSFKKAFVKGMQLGNSTLYSSLITFSYLLIPLEKAITQELCKCNTLQFDETKFTHVIKGKGATTEYVPIACSSLPDAPLILFGPSGSRSKTKDFIQQFIGCDSALSGITTDAFATYGTFAQDNNIRHQSCLGHLMTKIRRSIELYYNTAACKAIDIDSVFENIEKNGYDLQDENQAMLVLHIIYGKLKQVFDVEKCAYNEYIQTKDQGSDYSSIRQRYRNTYSKELMQDVNTLFTSLATVYAVKKKKRYEKAQRISNVSTPVVYFMNNAQEFNAFIEHGMLDTTSMEAEHCAKSVAAARNAKLFIHSHASGVAISRILSCVHTINRCGISDPIKFLQNVASYVMIQGVTKARVAAFNARELKLSPKSNRDDYNKPELYADIELPAHLIPWLSPECAARTFELKTE</sequence>
<keyword evidence="1" id="KW-0175">Coiled coil</keyword>
<evidence type="ECO:0000256" key="1">
    <source>
        <dbReference type="SAM" id="Coils"/>
    </source>
</evidence>
<dbReference type="PANTHER" id="PTHR33678:SF2">
    <property type="match status" value="1"/>
</dbReference>
<dbReference type="RefSeq" id="WP_113744301.1">
    <property type="nucleotide sequence ID" value="NZ_UAPV01000001.1"/>
</dbReference>
<feature type="compositionally biased region" description="Polar residues" evidence="2">
    <location>
        <begin position="223"/>
        <end position="238"/>
    </location>
</feature>
<feature type="domain" description="Transposase IS66 central" evidence="3">
    <location>
        <begin position="351"/>
        <end position="653"/>
    </location>
</feature>
<evidence type="ECO:0000256" key="2">
    <source>
        <dbReference type="SAM" id="MobiDB-lite"/>
    </source>
</evidence>
<proteinExistence type="predicted"/>
<evidence type="ECO:0000313" key="4">
    <source>
        <dbReference type="EMBL" id="SPT70203.1"/>
    </source>
</evidence>
<dbReference type="AlphaFoldDB" id="A0A2X0V8W8"/>
<evidence type="ECO:0000313" key="5">
    <source>
        <dbReference type="Proteomes" id="UP000250086"/>
    </source>
</evidence>
<dbReference type="Pfam" id="PF03050">
    <property type="entry name" value="DDE_Tnp_IS66"/>
    <property type="match status" value="1"/>
</dbReference>
<dbReference type="Proteomes" id="UP000250086">
    <property type="component" value="Unassembled WGS sequence"/>
</dbReference>
<dbReference type="PANTHER" id="PTHR33678">
    <property type="entry name" value="BLL1576 PROTEIN"/>
    <property type="match status" value="1"/>
</dbReference>
<organism evidence="4 5">
    <name type="scientific">Anaerobiospirillum thomasii</name>
    <dbReference type="NCBI Taxonomy" id="179995"/>
    <lineage>
        <taxon>Bacteria</taxon>
        <taxon>Pseudomonadati</taxon>
        <taxon>Pseudomonadota</taxon>
        <taxon>Gammaproteobacteria</taxon>
        <taxon>Aeromonadales</taxon>
        <taxon>Succinivibrionaceae</taxon>
        <taxon>Anaerobiospirillum</taxon>
    </lineage>
</organism>
<feature type="region of interest" description="Disordered" evidence="2">
    <location>
        <begin position="208"/>
        <end position="240"/>
    </location>
</feature>
<name>A0A2X0V8W8_9GAMM</name>
<dbReference type="EMBL" id="UAPV01000001">
    <property type="protein sequence ID" value="SPT70203.1"/>
    <property type="molecule type" value="Genomic_DNA"/>
</dbReference>